<gene>
    <name evidence="3" type="primary">LOC128200107</name>
</gene>
<accession>A0ABM3MAC0</accession>
<evidence type="ECO:0000256" key="1">
    <source>
        <dbReference type="SAM" id="MobiDB-lite"/>
    </source>
</evidence>
<name>A0ABM3MAC0_GALME</name>
<feature type="region of interest" description="Disordered" evidence="1">
    <location>
        <begin position="219"/>
        <end position="257"/>
    </location>
</feature>
<protein>
    <submittedName>
        <fullName evidence="3">Uncharacterized protein LOC128200107</fullName>
    </submittedName>
</protein>
<proteinExistence type="predicted"/>
<dbReference type="GeneID" id="128200107"/>
<keyword evidence="2" id="KW-1185">Reference proteome</keyword>
<evidence type="ECO:0000313" key="2">
    <source>
        <dbReference type="Proteomes" id="UP001652740"/>
    </source>
</evidence>
<evidence type="ECO:0000313" key="3">
    <source>
        <dbReference type="RefSeq" id="XP_052748304.1"/>
    </source>
</evidence>
<sequence>MGFFKKDVTINVKDNKELKQIKRIAQNNYDFKKDYQDLIANEYDSVRIHHIDNPEILDHLLNPVVCRKYDIETEAVKLYGETFRIILTRFRRSPDYLKILNDKTNELREHYNHVTSHILYHYIEQMKKKLEDKYEKGKVKENNDMAADKSKLLCEGANEHEEVTYSPIERLDRYHKLHSSLSVQERNSHMDLGFQYAGHIIHAIIKNLGSDEVSVQSTKLPYGGDSHENKKTTTEHVSVHEVTTKSEEFPLDSPPHL</sequence>
<dbReference type="RefSeq" id="XP_052748304.1">
    <property type="nucleotide sequence ID" value="XM_052892344.1"/>
</dbReference>
<dbReference type="Proteomes" id="UP001652740">
    <property type="component" value="Unplaced"/>
</dbReference>
<feature type="compositionally biased region" description="Basic and acidic residues" evidence="1">
    <location>
        <begin position="225"/>
        <end position="248"/>
    </location>
</feature>
<organism evidence="2 3">
    <name type="scientific">Galleria mellonella</name>
    <name type="common">Greater wax moth</name>
    <dbReference type="NCBI Taxonomy" id="7137"/>
    <lineage>
        <taxon>Eukaryota</taxon>
        <taxon>Metazoa</taxon>
        <taxon>Ecdysozoa</taxon>
        <taxon>Arthropoda</taxon>
        <taxon>Hexapoda</taxon>
        <taxon>Insecta</taxon>
        <taxon>Pterygota</taxon>
        <taxon>Neoptera</taxon>
        <taxon>Endopterygota</taxon>
        <taxon>Lepidoptera</taxon>
        <taxon>Glossata</taxon>
        <taxon>Ditrysia</taxon>
        <taxon>Pyraloidea</taxon>
        <taxon>Pyralidae</taxon>
        <taxon>Galleriinae</taxon>
        <taxon>Galleria</taxon>
    </lineage>
</organism>
<reference evidence="3" key="1">
    <citation type="submission" date="2025-08" db="UniProtKB">
        <authorList>
            <consortium name="RefSeq"/>
        </authorList>
    </citation>
    <scope>IDENTIFICATION</scope>
    <source>
        <tissue evidence="3">Whole larvae</tissue>
    </source>
</reference>